<feature type="domain" description="Nucleoside phosphorylase" evidence="1">
    <location>
        <begin position="32"/>
        <end position="275"/>
    </location>
</feature>
<dbReference type="Pfam" id="PF01048">
    <property type="entry name" value="PNP_UDP_1"/>
    <property type="match status" value="1"/>
</dbReference>
<dbReference type="GO" id="GO:0005829">
    <property type="term" value="C:cytosol"/>
    <property type="evidence" value="ECO:0007669"/>
    <property type="project" value="TreeGrafter"/>
</dbReference>
<dbReference type="PANTHER" id="PTHR43691:SF11">
    <property type="entry name" value="FI09636P-RELATED"/>
    <property type="match status" value="1"/>
</dbReference>
<protein>
    <recommendedName>
        <fullName evidence="1">Nucleoside phosphorylase domain-containing protein</fullName>
    </recommendedName>
</protein>
<proteinExistence type="predicted"/>
<dbReference type="SUPFAM" id="SSF53167">
    <property type="entry name" value="Purine and uridine phosphorylases"/>
    <property type="match status" value="1"/>
</dbReference>
<dbReference type="InterPro" id="IPR000845">
    <property type="entry name" value="Nucleoside_phosphorylase_d"/>
</dbReference>
<dbReference type="GO" id="GO:0003824">
    <property type="term" value="F:catalytic activity"/>
    <property type="evidence" value="ECO:0007669"/>
    <property type="project" value="InterPro"/>
</dbReference>
<accession>A0A7J3SLU8</accession>
<dbReference type="EMBL" id="DTLS01000137">
    <property type="protein sequence ID" value="HGZ60497.1"/>
    <property type="molecule type" value="Genomic_DNA"/>
</dbReference>
<dbReference type="Gene3D" id="3.40.50.1580">
    <property type="entry name" value="Nucleoside phosphorylase domain"/>
    <property type="match status" value="1"/>
</dbReference>
<evidence type="ECO:0000313" key="2">
    <source>
        <dbReference type="EMBL" id="HGZ60497.1"/>
    </source>
</evidence>
<reference evidence="2" key="1">
    <citation type="journal article" date="2020" name="mSystems">
        <title>Genome- and Community-Level Interaction Insights into Carbon Utilization and Element Cycling Functions of Hydrothermarchaeota in Hydrothermal Sediment.</title>
        <authorList>
            <person name="Zhou Z."/>
            <person name="Liu Y."/>
            <person name="Xu W."/>
            <person name="Pan J."/>
            <person name="Luo Z.H."/>
            <person name="Li M."/>
        </authorList>
    </citation>
    <scope>NUCLEOTIDE SEQUENCE [LARGE SCALE GENOMIC DNA]</scope>
    <source>
        <strain evidence="2">SpSt-885</strain>
    </source>
</reference>
<dbReference type="AlphaFoldDB" id="A0A7J3SLU8"/>
<dbReference type="PANTHER" id="PTHR43691">
    <property type="entry name" value="URIDINE PHOSPHORYLASE"/>
    <property type="match status" value="1"/>
</dbReference>
<name>A0A7J3SLU8_9CREN</name>
<evidence type="ECO:0000259" key="1">
    <source>
        <dbReference type="Pfam" id="PF01048"/>
    </source>
</evidence>
<comment type="caution">
    <text evidence="2">The sequence shown here is derived from an EMBL/GenBank/DDBJ whole genome shotgun (WGS) entry which is preliminary data.</text>
</comment>
<dbReference type="GO" id="GO:0009116">
    <property type="term" value="P:nucleoside metabolic process"/>
    <property type="evidence" value="ECO:0007669"/>
    <property type="project" value="InterPro"/>
</dbReference>
<organism evidence="2">
    <name type="scientific">Fervidicoccus fontis</name>
    <dbReference type="NCBI Taxonomy" id="683846"/>
    <lineage>
        <taxon>Archaea</taxon>
        <taxon>Thermoproteota</taxon>
        <taxon>Thermoprotei</taxon>
        <taxon>Fervidicoccales</taxon>
        <taxon>Fervidicoccaceae</taxon>
        <taxon>Fervidicoccus</taxon>
    </lineage>
</organism>
<sequence>MRLPKGKLIEADHLGLLSARKGGEFPLEINEAIVHGDPDRVIAHASLLEDSRIIAKKRGFISALGKWNERDILITSSGMGTGSASIVFEELAELGIKTILRVGTSGTTKEEIKGGDLIVPTEVLIEGPVLRYLEPDYTRIRPRKSLPWLREKDGFLFVEVDNYVCETLQYEAKKTIEEKGKVEKHAVWAGPIYDKDILHAWRPEYSLDPEGILRLRNSIERITIGTDMESGALNVISKLRKLKAGSILVVVDFHANDEEKAIEKEAMQMAFEISLRTLDSLKRK</sequence>
<gene>
    <name evidence="2" type="ORF">ENW83_04750</name>
</gene>
<dbReference type="InterPro" id="IPR035994">
    <property type="entry name" value="Nucleoside_phosphorylase_sf"/>
</dbReference>